<gene>
    <name evidence="5" type="ORF">D9C73_016340</name>
</gene>
<dbReference type="STRING" id="240159.A0A4U5V4R7"/>
<dbReference type="GO" id="GO:0043066">
    <property type="term" value="P:negative regulation of apoptotic process"/>
    <property type="evidence" value="ECO:0007669"/>
    <property type="project" value="TreeGrafter"/>
</dbReference>
<dbReference type="GO" id="GO:0097192">
    <property type="term" value="P:extrinsic apoptotic signaling pathway in absence of ligand"/>
    <property type="evidence" value="ECO:0007669"/>
    <property type="project" value="TreeGrafter"/>
</dbReference>
<evidence type="ECO:0000313" key="5">
    <source>
        <dbReference type="EMBL" id="TKS82231.1"/>
    </source>
</evidence>
<feature type="disulfide bond" evidence="1">
    <location>
        <begin position="61"/>
        <end position="76"/>
    </location>
</feature>
<keyword evidence="1" id="KW-1015">Disulfide bond</keyword>
<keyword evidence="3" id="KW-0732">Signal</keyword>
<reference evidence="5 6" key="1">
    <citation type="submission" date="2019-01" db="EMBL/GenBank/DDBJ databases">
        <title>Genome Assembly of Collichthys lucidus.</title>
        <authorList>
            <person name="Cai M."/>
            <person name="Xiao S."/>
        </authorList>
    </citation>
    <scope>NUCLEOTIDE SEQUENCE [LARGE SCALE GENOMIC DNA]</scope>
    <source>
        <strain evidence="5">JT15FE1705JMU</strain>
        <tissue evidence="5">Muscle</tissue>
    </source>
</reference>
<evidence type="ECO:0000313" key="6">
    <source>
        <dbReference type="Proteomes" id="UP000298787"/>
    </source>
</evidence>
<dbReference type="PROSITE" id="PS00652">
    <property type="entry name" value="TNFR_NGFR_1"/>
    <property type="match status" value="1"/>
</dbReference>
<dbReference type="GO" id="GO:0006924">
    <property type="term" value="P:activation-induced cell death of T cells"/>
    <property type="evidence" value="ECO:0007669"/>
    <property type="project" value="TreeGrafter"/>
</dbReference>
<keyword evidence="2" id="KW-0812">Transmembrane</keyword>
<evidence type="ECO:0000256" key="3">
    <source>
        <dbReference type="SAM" id="SignalP"/>
    </source>
</evidence>
<keyword evidence="2" id="KW-1133">Transmembrane helix</keyword>
<dbReference type="AlphaFoldDB" id="A0A4U5V4R7"/>
<dbReference type="GO" id="GO:0031265">
    <property type="term" value="C:CD95 death-inducing signaling complex"/>
    <property type="evidence" value="ECO:0007669"/>
    <property type="project" value="TreeGrafter"/>
</dbReference>
<feature type="domain" description="TNFR-Cys" evidence="4">
    <location>
        <begin position="60"/>
        <end position="101"/>
    </location>
</feature>
<evidence type="ECO:0000256" key="2">
    <source>
        <dbReference type="SAM" id="Phobius"/>
    </source>
</evidence>
<feature type="chain" id="PRO_5020970291" evidence="3">
    <location>
        <begin position="19"/>
        <end position="223"/>
    </location>
</feature>
<name>A0A4U5V4R7_COLLU</name>
<evidence type="ECO:0000259" key="4">
    <source>
        <dbReference type="PROSITE" id="PS50050"/>
    </source>
</evidence>
<feature type="signal peptide" evidence="3">
    <location>
        <begin position="1"/>
        <end position="18"/>
    </location>
</feature>
<proteinExistence type="predicted"/>
<dbReference type="Gene3D" id="2.10.50.10">
    <property type="entry name" value="Tumor Necrosis Factor Receptor, subunit A, domain 2"/>
    <property type="match status" value="1"/>
</dbReference>
<protein>
    <submittedName>
        <fullName evidence="5">CD27 antigen</fullName>
    </submittedName>
</protein>
<dbReference type="PROSITE" id="PS50050">
    <property type="entry name" value="TNFR_NGFR_2"/>
    <property type="match status" value="1"/>
</dbReference>
<feature type="repeat" description="TNFR-Cys" evidence="1">
    <location>
        <begin position="60"/>
        <end position="101"/>
    </location>
</feature>
<dbReference type="PANTHER" id="PTHR46874">
    <property type="entry name" value="TUMOR NECROSIS FACTOR RECEPTOR SUPERFAMILY MEMBER 6"/>
    <property type="match status" value="1"/>
</dbReference>
<keyword evidence="6" id="KW-1185">Reference proteome</keyword>
<dbReference type="GO" id="GO:0097049">
    <property type="term" value="P:motor neuron apoptotic process"/>
    <property type="evidence" value="ECO:0007669"/>
    <property type="project" value="TreeGrafter"/>
</dbReference>
<keyword evidence="2" id="KW-0472">Membrane</keyword>
<evidence type="ECO:0000256" key="1">
    <source>
        <dbReference type="PROSITE-ProRule" id="PRU00206"/>
    </source>
</evidence>
<sequence>MLPLCYFAFLSLLSPVLSIECNETQYEWPVGKPQFCCEMCKPGQYMHRRNGKVCDKECKPCIGGRYSDTHNVEMYCGICDTCTKPNMEYKSRCNATHNAVCSCKAGYKCKDQNCKECLLVPTTSESSTTLPPSTTALKSTTLPTASTTPTPLRDTAWFLVIIVLLCIGFAFFVVTNIEPFLRWIRTKHGYFLAKPAAPVHSEVEEVSKPVQEVCGKCEQPLEV</sequence>
<dbReference type="GO" id="GO:0009897">
    <property type="term" value="C:external side of plasma membrane"/>
    <property type="evidence" value="ECO:0007669"/>
    <property type="project" value="TreeGrafter"/>
</dbReference>
<dbReference type="GO" id="GO:0005031">
    <property type="term" value="F:tumor necrosis factor receptor activity"/>
    <property type="evidence" value="ECO:0007669"/>
    <property type="project" value="TreeGrafter"/>
</dbReference>
<dbReference type="CDD" id="cd00185">
    <property type="entry name" value="TNFRSF"/>
    <property type="match status" value="1"/>
</dbReference>
<comment type="caution">
    <text evidence="1">Lacks conserved residue(s) required for the propagation of feature annotation.</text>
</comment>
<organism evidence="5 6">
    <name type="scientific">Collichthys lucidus</name>
    <name type="common">Big head croaker</name>
    <name type="synonym">Sciaena lucida</name>
    <dbReference type="NCBI Taxonomy" id="240159"/>
    <lineage>
        <taxon>Eukaryota</taxon>
        <taxon>Metazoa</taxon>
        <taxon>Chordata</taxon>
        <taxon>Craniata</taxon>
        <taxon>Vertebrata</taxon>
        <taxon>Euteleostomi</taxon>
        <taxon>Actinopterygii</taxon>
        <taxon>Neopterygii</taxon>
        <taxon>Teleostei</taxon>
        <taxon>Neoteleostei</taxon>
        <taxon>Acanthomorphata</taxon>
        <taxon>Eupercaria</taxon>
        <taxon>Sciaenidae</taxon>
        <taxon>Collichthys</taxon>
    </lineage>
</organism>
<accession>A0A4U5V4R7</accession>
<dbReference type="PANTHER" id="PTHR46874:SF1">
    <property type="entry name" value="TUMOR NECROSIS FACTOR RECEPTOR SUPERFAMILY MEMBER 6"/>
    <property type="match status" value="1"/>
</dbReference>
<dbReference type="InterPro" id="IPR001368">
    <property type="entry name" value="TNFR/NGFR_Cys_rich_reg"/>
</dbReference>
<dbReference type="SUPFAM" id="SSF57586">
    <property type="entry name" value="TNF receptor-like"/>
    <property type="match status" value="2"/>
</dbReference>
<dbReference type="EMBL" id="CM014091">
    <property type="protein sequence ID" value="TKS82231.1"/>
    <property type="molecule type" value="Genomic_DNA"/>
</dbReference>
<dbReference type="Proteomes" id="UP000298787">
    <property type="component" value="Chromosome 14"/>
</dbReference>
<feature type="transmembrane region" description="Helical" evidence="2">
    <location>
        <begin position="156"/>
        <end position="177"/>
    </location>
</feature>
<dbReference type="GO" id="GO:0032872">
    <property type="term" value="P:regulation of stress-activated MAPK cascade"/>
    <property type="evidence" value="ECO:0007669"/>
    <property type="project" value="TreeGrafter"/>
</dbReference>
<dbReference type="GO" id="GO:0045121">
    <property type="term" value="C:membrane raft"/>
    <property type="evidence" value="ECO:0007669"/>
    <property type="project" value="TreeGrafter"/>
</dbReference>
<dbReference type="GO" id="GO:0097527">
    <property type="term" value="P:necroptotic signaling pathway"/>
    <property type="evidence" value="ECO:0007669"/>
    <property type="project" value="TreeGrafter"/>
</dbReference>